<sequence length="181" mass="19960">MLQTQTQHVFSHQHQYPADPSWLQHQQQQQQQQQQQHHQAQHHPHQAQQQHSSLVAQQHAQVQAAAAAAAAQQQHYNRIAMAGNPAAGNPAQGAGAGGLSGDGALPGAVSVMDGGISDENRKVFIWVAELLDPNRREAALMELSKKREQVPELALVIWHSFGMNCFLYVATTSWMLTSWSL</sequence>
<organism evidence="3 4">
    <name type="scientific">Aspergillus oryzae var. brunneus</name>
    <dbReference type="NCBI Taxonomy" id="332754"/>
    <lineage>
        <taxon>Eukaryota</taxon>
        <taxon>Fungi</taxon>
        <taxon>Dikarya</taxon>
        <taxon>Ascomycota</taxon>
        <taxon>Pezizomycotina</taxon>
        <taxon>Eurotiomycetes</taxon>
        <taxon>Eurotiomycetidae</taxon>
        <taxon>Eurotiales</taxon>
        <taxon>Aspergillaceae</taxon>
        <taxon>Aspergillus</taxon>
        <taxon>Aspergillus subgen. Circumdati</taxon>
    </lineage>
</organism>
<feature type="compositionally biased region" description="Low complexity" evidence="1">
    <location>
        <begin position="46"/>
        <end position="60"/>
    </location>
</feature>
<dbReference type="Proteomes" id="UP001165189">
    <property type="component" value="Unassembled WGS sequence"/>
</dbReference>
<keyword evidence="2" id="KW-0472">Membrane</keyword>
<evidence type="ECO:0000256" key="2">
    <source>
        <dbReference type="SAM" id="Phobius"/>
    </source>
</evidence>
<dbReference type="EMBL" id="BSYB01000042">
    <property type="protein sequence ID" value="GMG50632.1"/>
    <property type="molecule type" value="Genomic_DNA"/>
</dbReference>
<gene>
    <name evidence="3" type="ORF">Aory05_000913200</name>
</gene>
<keyword evidence="4" id="KW-1185">Reference proteome</keyword>
<proteinExistence type="predicted"/>
<feature type="compositionally biased region" description="Polar residues" evidence="1">
    <location>
        <begin position="1"/>
        <end position="14"/>
    </location>
</feature>
<feature type="region of interest" description="Disordered" evidence="1">
    <location>
        <begin position="1"/>
        <end position="60"/>
    </location>
</feature>
<dbReference type="Gene3D" id="1.25.10.10">
    <property type="entry name" value="Leucine-rich Repeat Variant"/>
    <property type="match status" value="1"/>
</dbReference>
<keyword evidence="2" id="KW-1133">Transmembrane helix</keyword>
<protein>
    <submittedName>
        <fullName evidence="3">Unnamed protein product</fullName>
    </submittedName>
</protein>
<evidence type="ECO:0000313" key="3">
    <source>
        <dbReference type="EMBL" id="GMG50632.1"/>
    </source>
</evidence>
<feature type="compositionally biased region" description="Low complexity" evidence="1">
    <location>
        <begin position="24"/>
        <end position="38"/>
    </location>
</feature>
<dbReference type="InterPro" id="IPR011989">
    <property type="entry name" value="ARM-like"/>
</dbReference>
<accession>A0ABQ6KYG4</accession>
<evidence type="ECO:0000256" key="1">
    <source>
        <dbReference type="SAM" id="MobiDB-lite"/>
    </source>
</evidence>
<reference evidence="3" key="1">
    <citation type="submission" date="2023-04" db="EMBL/GenBank/DDBJ databases">
        <title>Aspergillus oryzae var. brunneus NBRC 4377.</title>
        <authorList>
            <person name="Ichikawa N."/>
            <person name="Sato H."/>
            <person name="Tonouchi N."/>
        </authorList>
    </citation>
    <scope>NUCLEOTIDE SEQUENCE</scope>
    <source>
        <strain evidence="3">NBRC 4377</strain>
    </source>
</reference>
<comment type="caution">
    <text evidence="3">The sequence shown here is derived from an EMBL/GenBank/DDBJ whole genome shotgun (WGS) entry which is preliminary data.</text>
</comment>
<keyword evidence="2" id="KW-0812">Transmembrane</keyword>
<name>A0ABQ6KYG4_ASPOZ</name>
<evidence type="ECO:0000313" key="4">
    <source>
        <dbReference type="Proteomes" id="UP001165189"/>
    </source>
</evidence>
<feature type="transmembrane region" description="Helical" evidence="2">
    <location>
        <begin position="153"/>
        <end position="176"/>
    </location>
</feature>